<proteinExistence type="predicted"/>
<dbReference type="Proteomes" id="UP000095409">
    <property type="component" value="Unassembled WGS sequence"/>
</dbReference>
<sequence length="51" mass="5665">MGNYLNPGSQAFQMILESEIFVDKSALIAVTKQICAHDAAIYVCESSEKIW</sequence>
<evidence type="ECO:0000313" key="2">
    <source>
        <dbReference type="Proteomes" id="UP000095409"/>
    </source>
</evidence>
<organism evidence="1 2">
    <name type="scientific">Blautia obeum</name>
    <dbReference type="NCBI Taxonomy" id="40520"/>
    <lineage>
        <taxon>Bacteria</taxon>
        <taxon>Bacillati</taxon>
        <taxon>Bacillota</taxon>
        <taxon>Clostridia</taxon>
        <taxon>Lachnospirales</taxon>
        <taxon>Lachnospiraceae</taxon>
        <taxon>Blautia</taxon>
    </lineage>
</organism>
<gene>
    <name evidence="1" type="ORF">ERS852394_00688</name>
</gene>
<dbReference type="EMBL" id="CYZD01000002">
    <property type="protein sequence ID" value="CUN66302.1"/>
    <property type="molecule type" value="Genomic_DNA"/>
</dbReference>
<reference evidence="1 2" key="1">
    <citation type="submission" date="2015-09" db="EMBL/GenBank/DDBJ databases">
        <authorList>
            <consortium name="Pathogen Informatics"/>
        </authorList>
    </citation>
    <scope>NUCLEOTIDE SEQUENCE [LARGE SCALE GENOMIC DNA]</scope>
    <source>
        <strain evidence="1 2">2789STDY5608837</strain>
    </source>
</reference>
<evidence type="ECO:0000313" key="1">
    <source>
        <dbReference type="EMBL" id="CUN66302.1"/>
    </source>
</evidence>
<accession>A0A173YQ69</accession>
<dbReference type="AlphaFoldDB" id="A0A173YQ69"/>
<protein>
    <submittedName>
        <fullName evidence="1">Uncharacterized protein</fullName>
    </submittedName>
</protein>
<name>A0A173YQ69_9FIRM</name>